<dbReference type="EMBL" id="BART01011222">
    <property type="protein sequence ID" value="GAG82290.1"/>
    <property type="molecule type" value="Genomic_DNA"/>
</dbReference>
<keyword evidence="3" id="KW-0547">Nucleotide-binding</keyword>
<evidence type="ECO:0000313" key="9">
    <source>
        <dbReference type="EMBL" id="GAG82290.1"/>
    </source>
</evidence>
<feature type="domain" description="Cytidylate kinase" evidence="8">
    <location>
        <begin position="6"/>
        <end position="70"/>
    </location>
</feature>
<evidence type="ECO:0000256" key="7">
    <source>
        <dbReference type="ARBA" id="ARBA00048478"/>
    </source>
</evidence>
<dbReference type="GO" id="GO:0005524">
    <property type="term" value="F:ATP binding"/>
    <property type="evidence" value="ECO:0007669"/>
    <property type="project" value="UniProtKB-KW"/>
</dbReference>
<keyword evidence="5" id="KW-0067">ATP-binding</keyword>
<dbReference type="Gene3D" id="3.40.50.300">
    <property type="entry name" value="P-loop containing nucleotide triphosphate hydrolases"/>
    <property type="match status" value="1"/>
</dbReference>
<evidence type="ECO:0000256" key="6">
    <source>
        <dbReference type="ARBA" id="ARBA00047615"/>
    </source>
</evidence>
<comment type="catalytic activity">
    <reaction evidence="6">
        <text>dCMP + ATP = dCDP + ADP</text>
        <dbReference type="Rhea" id="RHEA:25094"/>
        <dbReference type="ChEBI" id="CHEBI:30616"/>
        <dbReference type="ChEBI" id="CHEBI:57566"/>
        <dbReference type="ChEBI" id="CHEBI:58593"/>
        <dbReference type="ChEBI" id="CHEBI:456216"/>
        <dbReference type="EC" id="2.7.4.25"/>
    </reaction>
</comment>
<gene>
    <name evidence="9" type="ORF">S01H4_24007</name>
</gene>
<dbReference type="InterPro" id="IPR027417">
    <property type="entry name" value="P-loop_NTPase"/>
</dbReference>
<dbReference type="EC" id="2.7.4.25" evidence="1"/>
<dbReference type="SUPFAM" id="SSF52540">
    <property type="entry name" value="P-loop containing nucleoside triphosphate hydrolases"/>
    <property type="match status" value="1"/>
</dbReference>
<evidence type="ECO:0000256" key="3">
    <source>
        <dbReference type="ARBA" id="ARBA00022741"/>
    </source>
</evidence>
<sequence length="75" mass="8312">MLDNIITIDGPAGSGKSTVAKILARELNLKYIDTGAMYRAITLLALQNNIDCKDEKSIFSKLISSHMSFQPIWLI</sequence>
<evidence type="ECO:0000256" key="5">
    <source>
        <dbReference type="ARBA" id="ARBA00022840"/>
    </source>
</evidence>
<accession>X1AI37</accession>
<reference evidence="9" key="1">
    <citation type="journal article" date="2014" name="Front. Microbiol.">
        <title>High frequency of phylogenetically diverse reductive dehalogenase-homologous genes in deep subseafloor sedimentary metagenomes.</title>
        <authorList>
            <person name="Kawai M."/>
            <person name="Futagami T."/>
            <person name="Toyoda A."/>
            <person name="Takaki Y."/>
            <person name="Nishi S."/>
            <person name="Hori S."/>
            <person name="Arai W."/>
            <person name="Tsubouchi T."/>
            <person name="Morono Y."/>
            <person name="Uchiyama I."/>
            <person name="Ito T."/>
            <person name="Fujiyama A."/>
            <person name="Inagaki F."/>
            <person name="Takami H."/>
        </authorList>
    </citation>
    <scope>NUCLEOTIDE SEQUENCE</scope>
    <source>
        <strain evidence="9">Expedition CK06-06</strain>
    </source>
</reference>
<name>X1AI37_9ZZZZ</name>
<comment type="catalytic activity">
    <reaction evidence="7">
        <text>CMP + ATP = CDP + ADP</text>
        <dbReference type="Rhea" id="RHEA:11600"/>
        <dbReference type="ChEBI" id="CHEBI:30616"/>
        <dbReference type="ChEBI" id="CHEBI:58069"/>
        <dbReference type="ChEBI" id="CHEBI:60377"/>
        <dbReference type="ChEBI" id="CHEBI:456216"/>
        <dbReference type="EC" id="2.7.4.25"/>
    </reaction>
</comment>
<proteinExistence type="predicted"/>
<evidence type="ECO:0000256" key="1">
    <source>
        <dbReference type="ARBA" id="ARBA00012906"/>
    </source>
</evidence>
<dbReference type="InterPro" id="IPR011994">
    <property type="entry name" value="Cytidylate_kinase_dom"/>
</dbReference>
<evidence type="ECO:0000256" key="2">
    <source>
        <dbReference type="ARBA" id="ARBA00022679"/>
    </source>
</evidence>
<dbReference type="GO" id="GO:0036431">
    <property type="term" value="F:dCMP kinase activity"/>
    <property type="evidence" value="ECO:0007669"/>
    <property type="project" value="InterPro"/>
</dbReference>
<comment type="caution">
    <text evidence="9">The sequence shown here is derived from an EMBL/GenBank/DDBJ whole genome shotgun (WGS) entry which is preliminary data.</text>
</comment>
<organism evidence="9">
    <name type="scientific">marine sediment metagenome</name>
    <dbReference type="NCBI Taxonomy" id="412755"/>
    <lineage>
        <taxon>unclassified sequences</taxon>
        <taxon>metagenomes</taxon>
        <taxon>ecological metagenomes</taxon>
    </lineage>
</organism>
<evidence type="ECO:0000256" key="4">
    <source>
        <dbReference type="ARBA" id="ARBA00022777"/>
    </source>
</evidence>
<keyword evidence="4" id="KW-0418">Kinase</keyword>
<keyword evidence="2" id="KW-0808">Transferase</keyword>
<protein>
    <recommendedName>
        <fullName evidence="1">(d)CMP kinase</fullName>
        <ecNumber evidence="1">2.7.4.25</ecNumber>
    </recommendedName>
</protein>
<dbReference type="GO" id="GO:0006139">
    <property type="term" value="P:nucleobase-containing compound metabolic process"/>
    <property type="evidence" value="ECO:0007669"/>
    <property type="project" value="InterPro"/>
</dbReference>
<evidence type="ECO:0000259" key="8">
    <source>
        <dbReference type="Pfam" id="PF02224"/>
    </source>
</evidence>
<dbReference type="Pfam" id="PF02224">
    <property type="entry name" value="Cytidylate_kin"/>
    <property type="match status" value="1"/>
</dbReference>
<dbReference type="AlphaFoldDB" id="X1AI37"/>